<protein>
    <recommendedName>
        <fullName evidence="1">LRAT domain-containing protein</fullName>
    </recommendedName>
</protein>
<dbReference type="EMBL" id="JADFTS010000007">
    <property type="protein sequence ID" value="KAF9598942.1"/>
    <property type="molecule type" value="Genomic_DNA"/>
</dbReference>
<gene>
    <name evidence="2" type="ORF">IFM89_033140</name>
</gene>
<reference evidence="2 3" key="1">
    <citation type="submission" date="2020-10" db="EMBL/GenBank/DDBJ databases">
        <title>The Coptis chinensis genome and diversification of protoberbering-type alkaloids.</title>
        <authorList>
            <person name="Wang B."/>
            <person name="Shu S."/>
            <person name="Song C."/>
            <person name="Liu Y."/>
        </authorList>
    </citation>
    <scope>NUCLEOTIDE SEQUENCE [LARGE SCALE GENOMIC DNA]</scope>
    <source>
        <strain evidence="2">HL-2020</strain>
        <tissue evidence="2">Leaf</tissue>
    </source>
</reference>
<evidence type="ECO:0000313" key="2">
    <source>
        <dbReference type="EMBL" id="KAF9598942.1"/>
    </source>
</evidence>
<dbReference type="Proteomes" id="UP000631114">
    <property type="component" value="Unassembled WGS sequence"/>
</dbReference>
<accession>A0A835LNF8</accession>
<sequence length="260" mass="27648">MGLLSNSMFFSSIYCTFIYSPYPQVFQYSLAAGIYVGDDKVVHFTRGRGQEVGTGTVLDVLLVSSGPARSLVPCTVCTQVEEGNGVVSSCLNCFLSGGILYRFEYEVGPALFLAKARGGTCTLAVSDPDKIVVHRATYLLTNGFGCYNVFTKNCEDFAIYCKTGLLVVEQGILGQSGQAVSIVGGPLAAVLSTPLRLVTANVYGMVAMGVGVYCASRYAADIGKRNDVVKVEAEDLVTRLATGRLQVAETMAIVPAVQVR</sequence>
<evidence type="ECO:0000259" key="1">
    <source>
        <dbReference type="PROSITE" id="PS51934"/>
    </source>
</evidence>
<dbReference type="OrthoDB" id="421951at2759"/>
<organism evidence="2 3">
    <name type="scientific">Coptis chinensis</name>
    <dbReference type="NCBI Taxonomy" id="261450"/>
    <lineage>
        <taxon>Eukaryota</taxon>
        <taxon>Viridiplantae</taxon>
        <taxon>Streptophyta</taxon>
        <taxon>Embryophyta</taxon>
        <taxon>Tracheophyta</taxon>
        <taxon>Spermatophyta</taxon>
        <taxon>Magnoliopsida</taxon>
        <taxon>Ranunculales</taxon>
        <taxon>Ranunculaceae</taxon>
        <taxon>Coptidoideae</taxon>
        <taxon>Coptis</taxon>
    </lineage>
</organism>
<feature type="domain" description="LRAT" evidence="1">
    <location>
        <begin position="21"/>
        <end position="170"/>
    </location>
</feature>
<dbReference type="PANTHER" id="PTHR46137">
    <property type="entry name" value="OS05G0310600 PROTEIN"/>
    <property type="match status" value="1"/>
</dbReference>
<keyword evidence="3" id="KW-1185">Reference proteome</keyword>
<dbReference type="InterPro" id="IPR007053">
    <property type="entry name" value="LRAT_dom"/>
</dbReference>
<name>A0A835LNF8_9MAGN</name>
<dbReference type="PROSITE" id="PS51934">
    <property type="entry name" value="LRAT"/>
    <property type="match status" value="1"/>
</dbReference>
<comment type="caution">
    <text evidence="2">The sequence shown here is derived from an EMBL/GenBank/DDBJ whole genome shotgun (WGS) entry which is preliminary data.</text>
</comment>
<dbReference type="AlphaFoldDB" id="A0A835LNF8"/>
<dbReference type="Gene3D" id="3.90.1720.10">
    <property type="entry name" value="endopeptidase domain like (from Nostoc punctiforme)"/>
    <property type="match status" value="1"/>
</dbReference>
<evidence type="ECO:0000313" key="3">
    <source>
        <dbReference type="Proteomes" id="UP000631114"/>
    </source>
</evidence>
<dbReference type="PANTHER" id="PTHR46137:SF4">
    <property type="entry name" value="PROTEIN LEAD-SENSITIVE 1"/>
    <property type="match status" value="1"/>
</dbReference>
<proteinExistence type="predicted"/>
<dbReference type="Pfam" id="PF04970">
    <property type="entry name" value="LRAT"/>
    <property type="match status" value="1"/>
</dbReference>